<dbReference type="CDD" id="cd08506">
    <property type="entry name" value="PBP2_clavulanate_OppA2"/>
    <property type="match status" value="1"/>
</dbReference>
<accession>A0A2P8E7N9</accession>
<dbReference type="InterPro" id="IPR039424">
    <property type="entry name" value="SBP_5"/>
</dbReference>
<dbReference type="AlphaFoldDB" id="A0A2P8E7N9"/>
<dbReference type="GO" id="GO:0015833">
    <property type="term" value="P:peptide transport"/>
    <property type="evidence" value="ECO:0007669"/>
    <property type="project" value="TreeGrafter"/>
</dbReference>
<dbReference type="PROSITE" id="PS51257">
    <property type="entry name" value="PROKAR_LIPOPROTEIN"/>
    <property type="match status" value="1"/>
</dbReference>
<keyword evidence="4" id="KW-1185">Reference proteome</keyword>
<protein>
    <submittedName>
        <fullName evidence="3">Peptide/nickel transport system substrate-binding protein</fullName>
    </submittedName>
</protein>
<proteinExistence type="predicted"/>
<dbReference type="PANTHER" id="PTHR30290">
    <property type="entry name" value="PERIPLASMIC BINDING COMPONENT OF ABC TRANSPORTER"/>
    <property type="match status" value="1"/>
</dbReference>
<dbReference type="OrthoDB" id="5240629at2"/>
<sequence>MDSRTKRTPMTWAALGLATSLVLAACAGDDGGGTGGGGGGDQAGEPERGGTLKIVGKGDVTSMDTAFSYYTLNYAIMRGFTRQLVTYPTTNNVDEAGQIVADMATEVPTVDNGGISSDRLTYTFTIKEGVQWNTSPPRQVTAADMERGIERLCNPVKPSGALSYYTSTISGMQQYCDGLSQVEGTAQAIGGYIRDNSISGINVVDERTIEFTLSQPAPDFLNIMAEYFATPAPEEYLQYVPSSQEFNQNVLSNGPYQVATYDPGNEIVLERNSAWNADTDDVREAYLDTIHVQEGLSQQSAYQQVSAGTADLLWDTPPPTAQLPTLYEDERLELVENGLFNKYIVFNMVSPNENSAMSKPAVRKAINFAVDKQAIIQVYGGPQIATPACQIMPETSRAHLDDFECPYATEDSAGDPDRAQQLLAEAGYPNGLTLKMKYRNTGNHPEVAETLKDSLSRAGITLQTQPVPGDDFYSGFLQVPDNARRGAWDIAAPGWIPDWFGLNGRTYLQPLFYSANLSRDASSWGTNYGFYNSEEVNTLIDQATTAENPDDAAAAFADAQRQIIEEAAIVPVMWQKNPQLHSRRVEGFAGYPNAIGDITHMWLSE</sequence>
<dbReference type="Gene3D" id="3.40.190.10">
    <property type="entry name" value="Periplasmic binding protein-like II"/>
    <property type="match status" value="1"/>
</dbReference>
<evidence type="ECO:0000259" key="2">
    <source>
        <dbReference type="Pfam" id="PF00496"/>
    </source>
</evidence>
<dbReference type="PANTHER" id="PTHR30290:SF83">
    <property type="entry name" value="ABC TRANSPORTER SUBSTRATE-BINDING PROTEIN"/>
    <property type="match status" value="1"/>
</dbReference>
<comment type="caution">
    <text evidence="3">The sequence shown here is derived from an EMBL/GenBank/DDBJ whole genome shotgun (WGS) entry which is preliminary data.</text>
</comment>
<dbReference type="GO" id="GO:1904680">
    <property type="term" value="F:peptide transmembrane transporter activity"/>
    <property type="evidence" value="ECO:0007669"/>
    <property type="project" value="TreeGrafter"/>
</dbReference>
<dbReference type="Gene3D" id="3.10.105.10">
    <property type="entry name" value="Dipeptide-binding Protein, Domain 3"/>
    <property type="match status" value="1"/>
</dbReference>
<keyword evidence="1" id="KW-0732">Signal</keyword>
<dbReference type="Pfam" id="PF00496">
    <property type="entry name" value="SBP_bac_5"/>
    <property type="match status" value="1"/>
</dbReference>
<dbReference type="Proteomes" id="UP000243528">
    <property type="component" value="Unassembled WGS sequence"/>
</dbReference>
<dbReference type="PIRSF" id="PIRSF002741">
    <property type="entry name" value="MppA"/>
    <property type="match status" value="1"/>
</dbReference>
<reference evidence="3 4" key="1">
    <citation type="submission" date="2018-03" db="EMBL/GenBank/DDBJ databases">
        <title>Genomic Encyclopedia of Archaeal and Bacterial Type Strains, Phase II (KMG-II): from individual species to whole genera.</title>
        <authorList>
            <person name="Goeker M."/>
        </authorList>
    </citation>
    <scope>NUCLEOTIDE SEQUENCE [LARGE SCALE GENOMIC DNA]</scope>
    <source>
        <strain evidence="3 4">DSM 45211</strain>
    </source>
</reference>
<dbReference type="GO" id="GO:0043190">
    <property type="term" value="C:ATP-binding cassette (ABC) transporter complex"/>
    <property type="evidence" value="ECO:0007669"/>
    <property type="project" value="InterPro"/>
</dbReference>
<evidence type="ECO:0000313" key="4">
    <source>
        <dbReference type="Proteomes" id="UP000243528"/>
    </source>
</evidence>
<dbReference type="GO" id="GO:0042597">
    <property type="term" value="C:periplasmic space"/>
    <property type="evidence" value="ECO:0007669"/>
    <property type="project" value="UniProtKB-ARBA"/>
</dbReference>
<evidence type="ECO:0000313" key="3">
    <source>
        <dbReference type="EMBL" id="PSL05482.1"/>
    </source>
</evidence>
<dbReference type="InterPro" id="IPR030678">
    <property type="entry name" value="Peptide/Ni-bd"/>
</dbReference>
<organism evidence="3 4">
    <name type="scientific">Haloactinopolyspora alba</name>
    <dbReference type="NCBI Taxonomy" id="648780"/>
    <lineage>
        <taxon>Bacteria</taxon>
        <taxon>Bacillati</taxon>
        <taxon>Actinomycetota</taxon>
        <taxon>Actinomycetes</taxon>
        <taxon>Jiangellales</taxon>
        <taxon>Jiangellaceae</taxon>
        <taxon>Haloactinopolyspora</taxon>
    </lineage>
</organism>
<dbReference type="SUPFAM" id="SSF53850">
    <property type="entry name" value="Periplasmic binding protein-like II"/>
    <property type="match status" value="1"/>
</dbReference>
<feature type="chain" id="PRO_5015178665" evidence="1">
    <location>
        <begin position="25"/>
        <end position="605"/>
    </location>
</feature>
<name>A0A2P8E7N9_9ACTN</name>
<dbReference type="InterPro" id="IPR000914">
    <property type="entry name" value="SBP_5_dom"/>
</dbReference>
<gene>
    <name evidence="3" type="ORF">CLV30_104354</name>
</gene>
<evidence type="ECO:0000256" key="1">
    <source>
        <dbReference type="SAM" id="SignalP"/>
    </source>
</evidence>
<dbReference type="RefSeq" id="WP_106536705.1">
    <property type="nucleotide sequence ID" value="NZ_ML142899.1"/>
</dbReference>
<dbReference type="EMBL" id="PYGE01000004">
    <property type="protein sequence ID" value="PSL05482.1"/>
    <property type="molecule type" value="Genomic_DNA"/>
</dbReference>
<feature type="signal peptide" evidence="1">
    <location>
        <begin position="1"/>
        <end position="24"/>
    </location>
</feature>
<feature type="domain" description="Solute-binding protein family 5" evidence="2">
    <location>
        <begin position="100"/>
        <end position="515"/>
    </location>
</feature>